<feature type="domain" description="J" evidence="2">
    <location>
        <begin position="68"/>
        <end position="132"/>
    </location>
</feature>
<dbReference type="Gene3D" id="1.10.287.110">
    <property type="entry name" value="DnaJ domain"/>
    <property type="match status" value="1"/>
</dbReference>
<dbReference type="Proteomes" id="UP000230069">
    <property type="component" value="Unassembled WGS sequence"/>
</dbReference>
<dbReference type="PANTHER" id="PTHR47374:SF10">
    <property type="entry name" value="HEAT SHOCK N-TERMINAL DOMAIN-CONTAINING PROTEIN, PUTATIVE-RELATED"/>
    <property type="match status" value="1"/>
</dbReference>
<feature type="compositionally biased region" description="Polar residues" evidence="1">
    <location>
        <begin position="172"/>
        <end position="189"/>
    </location>
</feature>
<evidence type="ECO:0000313" key="4">
    <source>
        <dbReference type="Proteomes" id="UP000230069"/>
    </source>
</evidence>
<dbReference type="SUPFAM" id="SSF46565">
    <property type="entry name" value="Chaperone J-domain"/>
    <property type="match status" value="1"/>
</dbReference>
<dbReference type="AlphaFoldDB" id="A0A2G5CNB1"/>
<proteinExistence type="predicted"/>
<dbReference type="EMBL" id="KZ305060">
    <property type="protein sequence ID" value="PIA32771.1"/>
    <property type="molecule type" value="Genomic_DNA"/>
</dbReference>
<feature type="region of interest" description="Disordered" evidence="1">
    <location>
        <begin position="172"/>
        <end position="201"/>
    </location>
</feature>
<protein>
    <recommendedName>
        <fullName evidence="2">J domain-containing protein</fullName>
    </recommendedName>
</protein>
<accession>A0A2G5CNB1</accession>
<keyword evidence="4" id="KW-1185">Reference proteome</keyword>
<dbReference type="InParanoid" id="A0A2G5CNB1"/>
<dbReference type="PROSITE" id="PS50076">
    <property type="entry name" value="DNAJ_2"/>
    <property type="match status" value="1"/>
</dbReference>
<name>A0A2G5CNB1_AQUCA</name>
<sequence length="724" mass="83399">MNQQSKLEALRCKEMAEKMINNEDYMGARDKLIQAKKLLPSLDNIESMLTVCDVLSASSLEFPGCKIDYYWILQLKHSANESDLRTQSQKLVSVLQPIKKFFPGTEMALHLVKSAFVMLSDKEKRAVFDLKRVESWDSFGSLYSKEFFDNASMINKDVVVFDKNKDVVVSAQSSSGNKRVSMSEVSDGSNGEAHGKKARHSEDDTLLVNADESRVNVIEVDRAENSMSSQMVTDGTDLKSSEDVIDEKPESKFYNFENNRKEEVFEVGQIWAAQHQEKFPHRYARINLKSNSELSVTWLKPVPFMEDERRWCEAGFPVACGSFELDPEMTEEKVSGTKVFSQMCSWVHGVTSEQFEIYPKAGEVWAVYEDWDLSEWSSNLEIMNGCKFKIVEILKDYSKYVGVLVTYLVEVEGFSSIYRRDTDEGNQSSFQIPPNSLYMFSHNIPAYRYKGGEIDRVEDGMIHLDPLALTDYAVDINSFEEQSSSDVSCVDHALEYIPPMRPSSDTPSLKLNWRRNDFSVGQVWAVYSGKDDMPRRYALINNVISNSQVRVTFLEPHPILDHEICWEKESLPIVCGIFRVGNSVHNLEMSWFSHSVKCQRSKTQSYYRIYPRKGEIWAMYTNWNKKWKQSEFNNYQYRVVEILDDFTEASGTRVARLVEVKGCMTFFQRHRYDGFELIRTVSKTEILSFSHRIPAFKVPGIERYDIPESSLHLEPDALPPRSKK</sequence>
<evidence type="ECO:0000259" key="2">
    <source>
        <dbReference type="PROSITE" id="PS50076"/>
    </source>
</evidence>
<dbReference type="InterPro" id="IPR001623">
    <property type="entry name" value="DnaJ_domain"/>
</dbReference>
<organism evidence="3 4">
    <name type="scientific">Aquilegia coerulea</name>
    <name type="common">Rocky mountain columbine</name>
    <dbReference type="NCBI Taxonomy" id="218851"/>
    <lineage>
        <taxon>Eukaryota</taxon>
        <taxon>Viridiplantae</taxon>
        <taxon>Streptophyta</taxon>
        <taxon>Embryophyta</taxon>
        <taxon>Tracheophyta</taxon>
        <taxon>Spermatophyta</taxon>
        <taxon>Magnoliopsida</taxon>
        <taxon>Ranunculales</taxon>
        <taxon>Ranunculaceae</taxon>
        <taxon>Thalictroideae</taxon>
        <taxon>Aquilegia</taxon>
    </lineage>
</organism>
<dbReference type="Pfam" id="PF11926">
    <property type="entry name" value="DUF3444"/>
    <property type="match status" value="2"/>
</dbReference>
<reference evidence="3 4" key="1">
    <citation type="submission" date="2017-09" db="EMBL/GenBank/DDBJ databases">
        <title>WGS assembly of Aquilegia coerulea Goldsmith.</title>
        <authorList>
            <person name="Hodges S."/>
            <person name="Kramer E."/>
            <person name="Nordborg M."/>
            <person name="Tomkins J."/>
            <person name="Borevitz J."/>
            <person name="Derieg N."/>
            <person name="Yan J."/>
            <person name="Mihaltcheva S."/>
            <person name="Hayes R.D."/>
            <person name="Rokhsar D."/>
        </authorList>
    </citation>
    <scope>NUCLEOTIDE SEQUENCE [LARGE SCALE GENOMIC DNA]</scope>
    <source>
        <strain evidence="4">cv. Goldsmith</strain>
    </source>
</reference>
<dbReference type="OrthoDB" id="1911590at2759"/>
<dbReference type="InterPro" id="IPR036869">
    <property type="entry name" value="J_dom_sf"/>
</dbReference>
<dbReference type="PANTHER" id="PTHR47374">
    <property type="entry name" value="ENDOSOME ANTIGEN-LIKE PROTEIN, PUTATIVE (DUF3444)-RELATED"/>
    <property type="match status" value="1"/>
</dbReference>
<gene>
    <name evidence="3" type="ORF">AQUCO_04300008v1</name>
</gene>
<evidence type="ECO:0000313" key="3">
    <source>
        <dbReference type="EMBL" id="PIA32771.1"/>
    </source>
</evidence>
<evidence type="ECO:0000256" key="1">
    <source>
        <dbReference type="SAM" id="MobiDB-lite"/>
    </source>
</evidence>
<dbReference type="InterPro" id="IPR024593">
    <property type="entry name" value="DUF3444"/>
</dbReference>